<proteinExistence type="predicted"/>
<dbReference type="AlphaFoldDB" id="A0A9P3PGV6"/>
<keyword evidence="1" id="KW-0175">Coiled coil</keyword>
<reference evidence="3" key="1">
    <citation type="submission" date="2022-07" db="EMBL/GenBank/DDBJ databases">
        <title>The genome of Lyophyllum shimeji provides insight into the initial evolution of ectomycorrhizal fungal genome.</title>
        <authorList>
            <person name="Kobayashi Y."/>
            <person name="Shibata T."/>
            <person name="Hirakawa H."/>
            <person name="Shigenobu S."/>
            <person name="Nishiyama T."/>
            <person name="Yamada A."/>
            <person name="Hasebe M."/>
            <person name="Kawaguchi M."/>
        </authorList>
    </citation>
    <scope>NUCLEOTIDE SEQUENCE</scope>
    <source>
        <strain evidence="3">AT787</strain>
    </source>
</reference>
<feature type="coiled-coil region" evidence="1">
    <location>
        <begin position="114"/>
        <end position="208"/>
    </location>
</feature>
<name>A0A9P3PGV6_LYOSH</name>
<feature type="compositionally biased region" description="Pro residues" evidence="2">
    <location>
        <begin position="48"/>
        <end position="59"/>
    </location>
</feature>
<feature type="compositionally biased region" description="Basic and acidic residues" evidence="2">
    <location>
        <begin position="1"/>
        <end position="10"/>
    </location>
</feature>
<accession>A0A9P3PGV6</accession>
<feature type="region of interest" description="Disordered" evidence="2">
    <location>
        <begin position="1"/>
        <end position="72"/>
    </location>
</feature>
<feature type="compositionally biased region" description="Low complexity" evidence="2">
    <location>
        <begin position="288"/>
        <end position="298"/>
    </location>
</feature>
<evidence type="ECO:0000313" key="4">
    <source>
        <dbReference type="Proteomes" id="UP001063166"/>
    </source>
</evidence>
<feature type="compositionally biased region" description="Low complexity" evidence="2">
    <location>
        <begin position="264"/>
        <end position="280"/>
    </location>
</feature>
<feature type="compositionally biased region" description="Polar residues" evidence="2">
    <location>
        <begin position="628"/>
        <end position="637"/>
    </location>
</feature>
<feature type="compositionally biased region" description="Basic and acidic residues" evidence="2">
    <location>
        <begin position="445"/>
        <end position="467"/>
    </location>
</feature>
<dbReference type="OrthoDB" id="3268221at2759"/>
<keyword evidence="4" id="KW-1185">Reference proteome</keyword>
<dbReference type="EMBL" id="BRPK01000002">
    <property type="protein sequence ID" value="GLB35698.1"/>
    <property type="molecule type" value="Genomic_DNA"/>
</dbReference>
<sequence>MDGIDRHDEWSYFSAHPRTQRVRPGESSPPSSSSSRGAPPRKSRRRPPTPPFPSTTPLPPEDDQHANGQGRHISDRQAYAHFLARLRDEHRQEPPPRTRSRSNSSGAGALLRLLAQETARADAAERELAKDHEAVISRVKSIKEAQLRAEGELARVTAELALYKLQLDIAQKEILRAQTIVDDVERARAEAEERAIKDRERLRKLLLQRAVEVAREEGRQEGYRMGLQRGRWEARLNEEIDEGDMVSDEYPAAEGRRRSPSPPERSQTSPPVAAPSTLPSRDLRRSSSRAGSRKSGPSDSALGARSLSIAAPVPLRPSTSQQRGPTKESRDAPEDISRVQNTERQYMAPARSPPHSPRLESPSPSVAPSHRSRRSHYSIPPDGYIPTLGPDSHIALPPPHELSIPMDAGATDDSTTEAARAQPASSVQVNGNGEGPHKQGGARNHNRDASRDHDHSYKPPYRTRNDATADYDDVFRIRKKDGRDTPALSTVSRVSTTISQYDIVSPPKTERIREGRYGNEDRSRTPVIAYSAREELQHHPTGGKLTLPEKIVEDWRSANSDLLGTPSPQPGGQLFTRRTDAHDGAGGATSGKTRDEMGRPATAGAILNSPGPHSPRGPRHAAEAPVTPRSNPQSSVPGSYIYRTRDEHRWPGQAHSNNQPPPRPSSAANVHRQPTSSPRSRPPSGLHPSPPATQPRATVQRSTSNVTVPGIDVEPPSHSPTNSSEGTILDPVLLTPDLANRPTALPNLQPSTPSEHAEPSSHQGHPPNPVIVSQLPPGFVPLSPIPTMTNFKPEEHDPRLFEHFKGPAYQIYAGAALVPEPRIPFGPGMPSTSGSRTDSVLFSDIPRPSTAAAAMSTPEQLMIRARESRASAICLHL</sequence>
<feature type="compositionally biased region" description="Basic and acidic residues" evidence="2">
    <location>
        <begin position="325"/>
        <end position="337"/>
    </location>
</feature>
<feature type="region of interest" description="Disordered" evidence="2">
    <location>
        <begin position="559"/>
        <end position="772"/>
    </location>
</feature>
<feature type="region of interest" description="Disordered" evidence="2">
    <location>
        <begin position="239"/>
        <end position="467"/>
    </location>
</feature>
<feature type="compositionally biased region" description="Polar residues" evidence="2">
    <location>
        <begin position="695"/>
        <end position="707"/>
    </location>
</feature>
<feature type="compositionally biased region" description="Low complexity" evidence="2">
    <location>
        <begin position="672"/>
        <end position="687"/>
    </location>
</feature>
<gene>
    <name evidence="3" type="ORF">LshimejAT787_0212630</name>
</gene>
<evidence type="ECO:0000313" key="3">
    <source>
        <dbReference type="EMBL" id="GLB35698.1"/>
    </source>
</evidence>
<dbReference type="Proteomes" id="UP001063166">
    <property type="component" value="Unassembled WGS sequence"/>
</dbReference>
<evidence type="ECO:0000256" key="1">
    <source>
        <dbReference type="SAM" id="Coils"/>
    </source>
</evidence>
<feature type="compositionally biased region" description="Polar residues" evidence="2">
    <location>
        <begin position="412"/>
        <end position="431"/>
    </location>
</feature>
<protein>
    <submittedName>
        <fullName evidence="3">Uncharacterized protein</fullName>
    </submittedName>
</protein>
<organism evidence="3 4">
    <name type="scientific">Lyophyllum shimeji</name>
    <name type="common">Hon-shimeji</name>
    <name type="synonym">Tricholoma shimeji</name>
    <dbReference type="NCBI Taxonomy" id="47721"/>
    <lineage>
        <taxon>Eukaryota</taxon>
        <taxon>Fungi</taxon>
        <taxon>Dikarya</taxon>
        <taxon>Basidiomycota</taxon>
        <taxon>Agaricomycotina</taxon>
        <taxon>Agaricomycetes</taxon>
        <taxon>Agaricomycetidae</taxon>
        <taxon>Agaricales</taxon>
        <taxon>Tricholomatineae</taxon>
        <taxon>Lyophyllaceae</taxon>
        <taxon>Lyophyllum</taxon>
    </lineage>
</organism>
<feature type="region of interest" description="Disordered" evidence="2">
    <location>
        <begin position="88"/>
        <end position="107"/>
    </location>
</feature>
<evidence type="ECO:0000256" key="2">
    <source>
        <dbReference type="SAM" id="MobiDB-lite"/>
    </source>
</evidence>
<feature type="compositionally biased region" description="Low complexity" evidence="2">
    <location>
        <begin position="25"/>
        <end position="38"/>
    </location>
</feature>
<comment type="caution">
    <text evidence="3">The sequence shown here is derived from an EMBL/GenBank/DDBJ whole genome shotgun (WGS) entry which is preliminary data.</text>
</comment>